<keyword evidence="2" id="KW-1133">Transmembrane helix</keyword>
<feature type="transmembrane region" description="Helical" evidence="2">
    <location>
        <begin position="62"/>
        <end position="86"/>
    </location>
</feature>
<dbReference type="RefSeq" id="WP_021119570.1">
    <property type="nucleotide sequence ID" value="NZ_APJW01000002.1"/>
</dbReference>
<keyword evidence="2" id="KW-0472">Membrane</keyword>
<feature type="region of interest" description="Disordered" evidence="1">
    <location>
        <begin position="149"/>
        <end position="177"/>
    </location>
</feature>
<name>A0ABP2XDU7_9CHLA</name>
<dbReference type="Proteomes" id="UP000016064">
    <property type="component" value="Unassembled WGS sequence"/>
</dbReference>
<dbReference type="EMBL" id="APJW01000002">
    <property type="protein sequence ID" value="EQM62648.1"/>
    <property type="molecule type" value="Genomic_DNA"/>
</dbReference>
<sequence length="643" mass="70171">MSDSINSRGETSIFSPSVHNAEDISVALVKNAQRSRLCGLISSVVGAVILLMIVILQIVPGAPIACSIVLGVALLANVVLSAGFLINYVKNVRKILNEISEVSTELTSTLSNLSMDMLSRIKTLNLGKVKKYSKKSFVHKSSLVENRSRSVREKALEGDTSIVSSTPRDVSNAETSDNDALSDLANTIEALTAPEVDDNSHYHDSIQSKIEKDDHEAALVAVINVDNSDESDFSSDENIDPALNNFLNNKLNCCAIYAEKQDGKKSSIFESKNYKSKHKDVLSAISSFCKGVTNLIEKKNAGLPLVSGTDVAKLFVPFVSKSSHPILSLTSSGSQIFKVADGGGYWLADILRDPLANLPPFVHLINHIRNVIPDNVKGVHKSAYTAVLICINMFLSGWCLSNPDLRKSIVAVIAQMPVSEADKRTAMLMLDTGNVLSAIITLVHHVYPEVNSLLEASHTGKHRKKNILQYEAIDPERLRSFSGAVSSQEASLEEDNTFEEASRVFSELSKQVSSSFLGVVTSLVGASRNQDSPARSAVKGVRDFLKAHPPVTTRRILDMLKILHDQQELQKAVSSNCPSSMRGDVRDSLSGIISNIILGAYLRGLFTHDQIRDLSTTLGVTPEIIQEKVERRELVKMLLPHFF</sequence>
<proteinExistence type="predicted"/>
<accession>A0ABP2XDU7</accession>
<organism evidence="3 4">
    <name type="scientific">Chlamydia ibidis 10-1398/6</name>
    <dbReference type="NCBI Taxonomy" id="1046581"/>
    <lineage>
        <taxon>Bacteria</taxon>
        <taxon>Pseudomonadati</taxon>
        <taxon>Chlamydiota</taxon>
        <taxon>Chlamydiia</taxon>
        <taxon>Chlamydiales</taxon>
        <taxon>Chlamydiaceae</taxon>
        <taxon>Chlamydia/Chlamydophila group</taxon>
        <taxon>Chlamydia</taxon>
    </lineage>
</organism>
<keyword evidence="2" id="KW-0812">Transmembrane</keyword>
<protein>
    <recommendedName>
        <fullName evidence="5">Inner membrane protein</fullName>
    </recommendedName>
</protein>
<evidence type="ECO:0000256" key="1">
    <source>
        <dbReference type="SAM" id="MobiDB-lite"/>
    </source>
</evidence>
<feature type="compositionally biased region" description="Polar residues" evidence="1">
    <location>
        <begin position="161"/>
        <end position="177"/>
    </location>
</feature>
<dbReference type="NCBIfam" id="NF047333">
    <property type="entry name" value="Chlam_inc_CT214"/>
    <property type="match status" value="1"/>
</dbReference>
<evidence type="ECO:0000313" key="3">
    <source>
        <dbReference type="EMBL" id="EQM62648.1"/>
    </source>
</evidence>
<keyword evidence="4" id="KW-1185">Reference proteome</keyword>
<evidence type="ECO:0000313" key="4">
    <source>
        <dbReference type="Proteomes" id="UP000016064"/>
    </source>
</evidence>
<evidence type="ECO:0008006" key="5">
    <source>
        <dbReference type="Google" id="ProtNLM"/>
    </source>
</evidence>
<reference evidence="3 4" key="1">
    <citation type="submission" date="2013-07" db="EMBL/GenBank/DDBJ databases">
        <title>Isolation of a new Chlamydia species from the feral Sacred Ibis (Threskiornis aethiopicus): Chlamydia ibidis.</title>
        <authorList>
            <person name="Vorimore F."/>
            <person name="Hsia R.-C."/>
            <person name="Huot-Creasy H."/>
            <person name="Bastian S."/>
            <person name="Deruyter L."/>
            <person name="Passet A."/>
            <person name="Sachse K."/>
            <person name="Bavoil P."/>
            <person name="Myers G."/>
            <person name="Laroucau K."/>
        </authorList>
    </citation>
    <scope>NUCLEOTIDE SEQUENCE [LARGE SCALE GENOMIC DNA]</scope>
    <source>
        <strain evidence="3 4">10-1398/6</strain>
    </source>
</reference>
<comment type="caution">
    <text evidence="3">The sequence shown here is derived from an EMBL/GenBank/DDBJ whole genome shotgun (WGS) entry which is preliminary data.</text>
</comment>
<gene>
    <name evidence="3" type="ORF">H359_0565</name>
</gene>
<feature type="transmembrane region" description="Helical" evidence="2">
    <location>
        <begin position="37"/>
        <end position="56"/>
    </location>
</feature>
<evidence type="ECO:0000256" key="2">
    <source>
        <dbReference type="SAM" id="Phobius"/>
    </source>
</evidence>